<organism evidence="3 4">
    <name type="scientific">Geosmithia morbida</name>
    <dbReference type="NCBI Taxonomy" id="1094350"/>
    <lineage>
        <taxon>Eukaryota</taxon>
        <taxon>Fungi</taxon>
        <taxon>Dikarya</taxon>
        <taxon>Ascomycota</taxon>
        <taxon>Pezizomycotina</taxon>
        <taxon>Sordariomycetes</taxon>
        <taxon>Hypocreomycetidae</taxon>
        <taxon>Hypocreales</taxon>
        <taxon>Bionectriaceae</taxon>
        <taxon>Geosmithia</taxon>
    </lineage>
</organism>
<keyword evidence="4" id="KW-1185">Reference proteome</keyword>
<reference evidence="3" key="1">
    <citation type="submission" date="2020-03" db="EMBL/GenBank/DDBJ databases">
        <title>Site-based positive gene gene selection in Geosmithia morbida across the United States reveals a broad range of putative effectors and factors for local host and environmental adapation.</title>
        <authorList>
            <person name="Onufrak A."/>
            <person name="Murdoch R.W."/>
            <person name="Gazis R."/>
            <person name="Huff M."/>
            <person name="Staton M."/>
            <person name="Klingeman W."/>
            <person name="Hadziabdic D."/>
        </authorList>
    </citation>
    <scope>NUCLEOTIDE SEQUENCE</scope>
    <source>
        <strain evidence="3">1262</strain>
    </source>
</reference>
<dbReference type="CDD" id="cd14688">
    <property type="entry name" value="bZIP_YAP"/>
    <property type="match status" value="1"/>
</dbReference>
<dbReference type="RefSeq" id="XP_035321739.1">
    <property type="nucleotide sequence ID" value="XM_035468605.1"/>
</dbReference>
<dbReference type="InterPro" id="IPR052635">
    <property type="entry name" value="Sec_Metab_Biosynth_Reg"/>
</dbReference>
<dbReference type="InterPro" id="IPR004827">
    <property type="entry name" value="bZIP"/>
</dbReference>
<dbReference type="GeneID" id="55972860"/>
<dbReference type="EMBL" id="JAANYQ010000007">
    <property type="protein sequence ID" value="KAF4123087.1"/>
    <property type="molecule type" value="Genomic_DNA"/>
</dbReference>
<gene>
    <name evidence="3" type="ORF">GMORB2_6635</name>
</gene>
<sequence length="456" mass="50051">MSSITSPIFRPSTPACVIVDDNRKTSTAKKSKSKFSAVLRSKEMREGDDWTSVKDPKQKKRIQNRIAQRTYRHRMKARLDELQARLEAHEGYPHRHHQPPPHMSSTADRLQMPSIAIGDSLSPATSTTGHPRHPRHPHLHQSIPVQQTSASPSLDAQLMAAQPSYFETVPLSDAEGSPASIDLSVFGSPSLAPTNPSPPPASHGLLSPHSMADTRPALRREDSAPPRSMLDCMNFQSQLLERLKNLQRETGFPATAVAPTSAPSSTTTAAGSVDQRLELITAQAEAAGFESFDHLVTTYYTQRPDRASTLADEQRFSRHRRLPQVIYDMHTTSPGSVWNGWERESLHDDILRTAGAMLTSEGSDIMQSLGPGVNALLDAQNSGDIAASTEAKASMKRSIQEELPNLWTLTMSLAAGRRHSWQWDRSNTALAISLLVNFSGHLSNEQLQCLVGACLS</sequence>
<evidence type="ECO:0000313" key="4">
    <source>
        <dbReference type="Proteomes" id="UP000749293"/>
    </source>
</evidence>
<dbReference type="GO" id="GO:0003700">
    <property type="term" value="F:DNA-binding transcription factor activity"/>
    <property type="evidence" value="ECO:0007669"/>
    <property type="project" value="InterPro"/>
</dbReference>
<dbReference type="InterPro" id="IPR046347">
    <property type="entry name" value="bZIP_sf"/>
</dbReference>
<dbReference type="Gene3D" id="1.20.5.170">
    <property type="match status" value="1"/>
</dbReference>
<accession>A0A9P4YV46</accession>
<name>A0A9P4YV46_9HYPO</name>
<dbReference type="Proteomes" id="UP000749293">
    <property type="component" value="Unassembled WGS sequence"/>
</dbReference>
<dbReference type="SUPFAM" id="SSF57959">
    <property type="entry name" value="Leucine zipper domain"/>
    <property type="match status" value="1"/>
</dbReference>
<feature type="compositionally biased region" description="Basic residues" evidence="1">
    <location>
        <begin position="130"/>
        <end position="139"/>
    </location>
</feature>
<feature type="region of interest" description="Disordered" evidence="1">
    <location>
        <begin position="118"/>
        <end position="151"/>
    </location>
</feature>
<feature type="region of interest" description="Disordered" evidence="1">
    <location>
        <begin position="40"/>
        <end position="61"/>
    </location>
</feature>
<dbReference type="PROSITE" id="PS00036">
    <property type="entry name" value="BZIP_BASIC"/>
    <property type="match status" value="1"/>
</dbReference>
<dbReference type="PANTHER" id="PTHR39607">
    <property type="entry name" value="XANTHOCILLIN BIOSYNTHESIS CLUSTER TRANSCRIPTION FACTOR XANC-RELATED"/>
    <property type="match status" value="1"/>
</dbReference>
<dbReference type="AlphaFoldDB" id="A0A9P4YV46"/>
<feature type="compositionally biased region" description="Basic and acidic residues" evidence="1">
    <location>
        <begin position="40"/>
        <end position="56"/>
    </location>
</feature>
<dbReference type="OrthoDB" id="194358at2759"/>
<dbReference type="PANTHER" id="PTHR39607:SF1">
    <property type="entry name" value="B-ZIP TRANSCRIPTION FACTOR (EUROFUNG)"/>
    <property type="match status" value="1"/>
</dbReference>
<evidence type="ECO:0000313" key="3">
    <source>
        <dbReference type="EMBL" id="KAF4123087.1"/>
    </source>
</evidence>
<evidence type="ECO:0000256" key="1">
    <source>
        <dbReference type="SAM" id="MobiDB-lite"/>
    </source>
</evidence>
<proteinExistence type="predicted"/>
<evidence type="ECO:0000259" key="2">
    <source>
        <dbReference type="PROSITE" id="PS00036"/>
    </source>
</evidence>
<feature type="region of interest" description="Disordered" evidence="1">
    <location>
        <begin position="180"/>
        <end position="210"/>
    </location>
</feature>
<feature type="domain" description="BZIP" evidence="2">
    <location>
        <begin position="59"/>
        <end position="74"/>
    </location>
</feature>
<protein>
    <recommendedName>
        <fullName evidence="2">BZIP domain-containing protein</fullName>
    </recommendedName>
</protein>
<comment type="caution">
    <text evidence="3">The sequence shown here is derived from an EMBL/GenBank/DDBJ whole genome shotgun (WGS) entry which is preliminary data.</text>
</comment>